<dbReference type="Gene3D" id="3.30.200.20">
    <property type="entry name" value="Phosphorylase Kinase, domain 1"/>
    <property type="match status" value="1"/>
</dbReference>
<organism evidence="9 10">
    <name type="scientific">Pendulispora brunnea</name>
    <dbReference type="NCBI Taxonomy" id="2905690"/>
    <lineage>
        <taxon>Bacteria</taxon>
        <taxon>Pseudomonadati</taxon>
        <taxon>Myxococcota</taxon>
        <taxon>Myxococcia</taxon>
        <taxon>Myxococcales</taxon>
        <taxon>Sorangiineae</taxon>
        <taxon>Pendulisporaceae</taxon>
        <taxon>Pendulispora</taxon>
    </lineage>
</organism>
<evidence type="ECO:0000256" key="6">
    <source>
        <dbReference type="SAM" id="MobiDB-lite"/>
    </source>
</evidence>
<keyword evidence="3 9" id="KW-0418">Kinase</keyword>
<dbReference type="PANTHER" id="PTHR43289">
    <property type="entry name" value="MITOGEN-ACTIVATED PROTEIN KINASE KINASE KINASE 20-RELATED"/>
    <property type="match status" value="1"/>
</dbReference>
<dbReference type="PROSITE" id="PS50011">
    <property type="entry name" value="PROTEIN_KINASE_DOM"/>
    <property type="match status" value="1"/>
</dbReference>
<feature type="domain" description="Protein kinase" evidence="8">
    <location>
        <begin position="19"/>
        <end position="293"/>
    </location>
</feature>
<dbReference type="PROSITE" id="PS00108">
    <property type="entry name" value="PROTEIN_KINASE_ST"/>
    <property type="match status" value="1"/>
</dbReference>
<keyword evidence="7" id="KW-0812">Transmembrane</keyword>
<feature type="binding site" evidence="5">
    <location>
        <position position="48"/>
    </location>
    <ligand>
        <name>ATP</name>
        <dbReference type="ChEBI" id="CHEBI:30616"/>
    </ligand>
</feature>
<dbReference type="PANTHER" id="PTHR43289:SF6">
    <property type="entry name" value="SERINE_THREONINE-PROTEIN KINASE NEKL-3"/>
    <property type="match status" value="1"/>
</dbReference>
<keyword evidence="7" id="KW-0472">Membrane</keyword>
<evidence type="ECO:0000256" key="1">
    <source>
        <dbReference type="ARBA" id="ARBA00022679"/>
    </source>
</evidence>
<keyword evidence="4 5" id="KW-0067">ATP-binding</keyword>
<name>A0ABZ2KHW7_9BACT</name>
<dbReference type="SMART" id="SM00220">
    <property type="entry name" value="S_TKc"/>
    <property type="match status" value="1"/>
</dbReference>
<protein>
    <submittedName>
        <fullName evidence="9">Serine/threonine protein kinase</fullName>
    </submittedName>
</protein>
<keyword evidence="1" id="KW-0808">Transferase</keyword>
<dbReference type="CDD" id="cd14014">
    <property type="entry name" value="STKc_PknB_like"/>
    <property type="match status" value="1"/>
</dbReference>
<dbReference type="GO" id="GO:0004674">
    <property type="term" value="F:protein serine/threonine kinase activity"/>
    <property type="evidence" value="ECO:0007669"/>
    <property type="project" value="UniProtKB-KW"/>
</dbReference>
<feature type="transmembrane region" description="Helical" evidence="7">
    <location>
        <begin position="460"/>
        <end position="481"/>
    </location>
</feature>
<sequence length="484" mass="50291">MANPSPNDPWIGAVLADRYRLTRSLGSGGMGSVYAATSLETGQSVAIKVLHREFLSDAGVLSRFLEEGRTCQKLVHPNIVRVFGTGHARVDDASQAHAELPFLVMELLEGVPLSAYTKNGGRVPLAQAVPIVQAVLFGLAAAHAEGIVHRDLKPENVFLAREPNGQFIVKILDFGIAKVMDEAGGMGKKTSTGMLLGTPAYMSPEQIKNSKDVDPRSDLFSLGVLFYEMLAGGPAFPAPNEFAKLSAVLTMEPEPIERIDSKLAFLAPFIAQSIAKDRQQRFQSAAAMMHALAAVLGHDSGTGPQAGPGVSRSRAQAQPLSQLPEVPFTATARVAQTPFTGGAPPRASEKPPSIIASEAIISASPIPMPPRASPAPQAVPAAAPAPRAEPGVGTLASAGAGITEARRRLLDMPISSSDTLASARGNQHPVHEPPPQVVLVAPSSGSGALSSGDSRGVAPWVVAALVAAALLAGFILGFAVARAM</sequence>
<dbReference type="InterPro" id="IPR008271">
    <property type="entry name" value="Ser/Thr_kinase_AS"/>
</dbReference>
<keyword evidence="9" id="KW-0723">Serine/threonine-protein kinase</keyword>
<evidence type="ECO:0000256" key="2">
    <source>
        <dbReference type="ARBA" id="ARBA00022741"/>
    </source>
</evidence>
<evidence type="ECO:0000259" key="8">
    <source>
        <dbReference type="PROSITE" id="PS50011"/>
    </source>
</evidence>
<evidence type="ECO:0000256" key="7">
    <source>
        <dbReference type="SAM" id="Phobius"/>
    </source>
</evidence>
<keyword evidence="2 5" id="KW-0547">Nucleotide-binding</keyword>
<dbReference type="PROSITE" id="PS00107">
    <property type="entry name" value="PROTEIN_KINASE_ATP"/>
    <property type="match status" value="1"/>
</dbReference>
<dbReference type="SUPFAM" id="SSF56112">
    <property type="entry name" value="Protein kinase-like (PK-like)"/>
    <property type="match status" value="1"/>
</dbReference>
<evidence type="ECO:0000313" key="10">
    <source>
        <dbReference type="Proteomes" id="UP001379533"/>
    </source>
</evidence>
<keyword evidence="7" id="KW-1133">Transmembrane helix</keyword>
<dbReference type="RefSeq" id="WP_394847269.1">
    <property type="nucleotide sequence ID" value="NZ_CP089982.1"/>
</dbReference>
<evidence type="ECO:0000313" key="9">
    <source>
        <dbReference type="EMBL" id="WXA96650.1"/>
    </source>
</evidence>
<gene>
    <name evidence="9" type="ORF">LZC95_07355</name>
</gene>
<evidence type="ECO:0000256" key="3">
    <source>
        <dbReference type="ARBA" id="ARBA00022777"/>
    </source>
</evidence>
<keyword evidence="10" id="KW-1185">Reference proteome</keyword>
<dbReference type="InterPro" id="IPR000719">
    <property type="entry name" value="Prot_kinase_dom"/>
</dbReference>
<feature type="compositionally biased region" description="Low complexity" evidence="6">
    <location>
        <begin position="374"/>
        <end position="390"/>
    </location>
</feature>
<dbReference type="Gene3D" id="1.10.510.10">
    <property type="entry name" value="Transferase(Phosphotransferase) domain 1"/>
    <property type="match status" value="1"/>
</dbReference>
<evidence type="ECO:0000256" key="5">
    <source>
        <dbReference type="PROSITE-ProRule" id="PRU10141"/>
    </source>
</evidence>
<dbReference type="Proteomes" id="UP001379533">
    <property type="component" value="Chromosome"/>
</dbReference>
<dbReference type="InterPro" id="IPR011009">
    <property type="entry name" value="Kinase-like_dom_sf"/>
</dbReference>
<proteinExistence type="predicted"/>
<feature type="region of interest" description="Disordered" evidence="6">
    <location>
        <begin position="369"/>
        <end position="390"/>
    </location>
</feature>
<evidence type="ECO:0000256" key="4">
    <source>
        <dbReference type="ARBA" id="ARBA00022840"/>
    </source>
</evidence>
<dbReference type="EMBL" id="CP089982">
    <property type="protein sequence ID" value="WXA96650.1"/>
    <property type="molecule type" value="Genomic_DNA"/>
</dbReference>
<dbReference type="Pfam" id="PF00069">
    <property type="entry name" value="Pkinase"/>
    <property type="match status" value="1"/>
</dbReference>
<dbReference type="InterPro" id="IPR017441">
    <property type="entry name" value="Protein_kinase_ATP_BS"/>
</dbReference>
<reference evidence="9 10" key="1">
    <citation type="submission" date="2021-12" db="EMBL/GenBank/DDBJ databases">
        <title>Discovery of the Pendulisporaceae a myxobacterial family with distinct sporulation behavior and unique specialized metabolism.</title>
        <authorList>
            <person name="Garcia R."/>
            <person name="Popoff A."/>
            <person name="Bader C.D."/>
            <person name="Loehr J."/>
            <person name="Walesch S."/>
            <person name="Walt C."/>
            <person name="Boldt J."/>
            <person name="Bunk B."/>
            <person name="Haeckl F.J.F.P.J."/>
            <person name="Gunesch A.P."/>
            <person name="Birkelbach J."/>
            <person name="Nuebel U."/>
            <person name="Pietschmann T."/>
            <person name="Bach T."/>
            <person name="Mueller R."/>
        </authorList>
    </citation>
    <scope>NUCLEOTIDE SEQUENCE [LARGE SCALE GENOMIC DNA]</scope>
    <source>
        <strain evidence="9 10">MSr12523</strain>
    </source>
</reference>
<accession>A0ABZ2KHW7</accession>